<evidence type="ECO:0000256" key="5">
    <source>
        <dbReference type="ARBA" id="ARBA00022692"/>
    </source>
</evidence>
<dbReference type="PANTHER" id="PTHR32552:SF81">
    <property type="entry name" value="TONB-DEPENDENT OUTER MEMBRANE RECEPTOR"/>
    <property type="match status" value="1"/>
</dbReference>
<dbReference type="Proteomes" id="UP000077349">
    <property type="component" value="Unassembled WGS sequence"/>
</dbReference>
<dbReference type="PATRIC" id="fig|178901.16.peg.3511"/>
<evidence type="ECO:0000259" key="14">
    <source>
        <dbReference type="Pfam" id="PF07715"/>
    </source>
</evidence>
<keyword evidence="15" id="KW-0675">Receptor</keyword>
<evidence type="ECO:0000256" key="11">
    <source>
        <dbReference type="PROSITE-ProRule" id="PRU01360"/>
    </source>
</evidence>
<keyword evidence="3 11" id="KW-1134">Transmembrane beta strand</keyword>
<dbReference type="PROSITE" id="PS52016">
    <property type="entry name" value="TONB_DEPENDENT_REC_3"/>
    <property type="match status" value="1"/>
</dbReference>
<keyword evidence="10 11" id="KW-0998">Cell outer membrane</keyword>
<dbReference type="InterPro" id="IPR012910">
    <property type="entry name" value="Plug_dom"/>
</dbReference>
<name>A0A177G6V1_9PROT</name>
<keyword evidence="6" id="KW-0408">Iron</keyword>
<gene>
    <name evidence="15" type="ORF">Amal_03289</name>
</gene>
<feature type="chain" id="PRO_5008061655" evidence="13">
    <location>
        <begin position="29"/>
        <end position="769"/>
    </location>
</feature>
<dbReference type="GO" id="GO:0006826">
    <property type="term" value="P:iron ion transport"/>
    <property type="evidence" value="ECO:0007669"/>
    <property type="project" value="UniProtKB-KW"/>
</dbReference>
<evidence type="ECO:0000256" key="3">
    <source>
        <dbReference type="ARBA" id="ARBA00022452"/>
    </source>
</evidence>
<dbReference type="PANTHER" id="PTHR32552">
    <property type="entry name" value="FERRICHROME IRON RECEPTOR-RELATED"/>
    <property type="match status" value="1"/>
</dbReference>
<evidence type="ECO:0000256" key="1">
    <source>
        <dbReference type="ARBA" id="ARBA00004571"/>
    </source>
</evidence>
<dbReference type="GO" id="GO:0009279">
    <property type="term" value="C:cell outer membrane"/>
    <property type="evidence" value="ECO:0007669"/>
    <property type="project" value="UniProtKB-SubCell"/>
</dbReference>
<comment type="subcellular location">
    <subcellularLocation>
        <location evidence="1 11">Cell outer membrane</location>
        <topology evidence="1 11">Multi-pass membrane protein</topology>
    </subcellularLocation>
</comment>
<keyword evidence="4" id="KW-0410">Iron transport</keyword>
<comment type="similarity">
    <text evidence="11">Belongs to the TonB-dependent receptor family.</text>
</comment>
<organism evidence="15 16">
    <name type="scientific">Acetobacter malorum</name>
    <dbReference type="NCBI Taxonomy" id="178901"/>
    <lineage>
        <taxon>Bacteria</taxon>
        <taxon>Pseudomonadati</taxon>
        <taxon>Pseudomonadota</taxon>
        <taxon>Alphaproteobacteria</taxon>
        <taxon>Acetobacterales</taxon>
        <taxon>Acetobacteraceae</taxon>
        <taxon>Acetobacter</taxon>
    </lineage>
</organism>
<feature type="region of interest" description="Disordered" evidence="12">
    <location>
        <begin position="32"/>
        <end position="78"/>
    </location>
</feature>
<keyword evidence="7" id="KW-0406">Ion transport</keyword>
<evidence type="ECO:0000256" key="12">
    <source>
        <dbReference type="SAM" id="MobiDB-lite"/>
    </source>
</evidence>
<feature type="domain" description="TonB-dependent receptor plug" evidence="14">
    <location>
        <begin position="71"/>
        <end position="183"/>
    </location>
</feature>
<sequence>MVKLSISRHVLVSSFLLTTTLLSTNAWSEQTAGSSDVSHKKLQNLSKQRSKHGAEESLDVVGNRGATDRQKPTTSSYHFTGKELENERINTIEDLQQLSPSLNVDAADPFNSSISIRGMGDGGGQTGGEANVGMPSSVGLFLDGVYLSRPSMMAHGFNDLDSIDVYNGATQGTLYPANVTAGVIDIKTRVPTATPRREALFSYGSYGYMRASALVSGKILNNIYGSISYNHTAQGGYIKNVRYGNNVNGYHGDSVRTQLYYTPNENLSFRLIADYSAERETPTPVLYKSITVSGINQFENRSAALGNHIVTGRATDIDYQNYDTTQQLGVSPQISWRFGGGWKLSSISSFRYFYTNPVMSDPYSINVYYNLGTNVRDRTWYENIRFDSPHWKNINFATGLAYSGESLNTNAITQYSDGVSAAWYKSASYNDLTVYRYGSLRDDYYSLYAQATAHPLKRLTIKFGFREGIDDKNGTFRRLNRSPFYSGVLSKTTTLPSAMVNADYDLDNLTKFYFALSYGKKAGAINISSGSASKAGFGSLYIKPETTESIEVGLHKDIPIAKLNFKIDYFNALVKNFQTQGYDADSQQTYLTNAGNYRSRGVEYIMNWSPIKNLIITPNILYNDTKYLSYDSARCAPEISLQSEPPSSCNLNGRPVFRAPKVSLSVMGRYEHSLNYKSSLYATVRYSYRTATFATVDDSPSAKIPAYGLLNFSLGYKLKIHGTSLDTSIWVNNVLDKAYYMSLREGDYGSVFGWMGTPRIIGGSMGIHF</sequence>
<dbReference type="Pfam" id="PF07715">
    <property type="entry name" value="Plug"/>
    <property type="match status" value="1"/>
</dbReference>
<proteinExistence type="inferred from homology"/>
<dbReference type="Gene3D" id="2.40.170.20">
    <property type="entry name" value="TonB-dependent receptor, beta-barrel domain"/>
    <property type="match status" value="1"/>
</dbReference>
<evidence type="ECO:0000313" key="16">
    <source>
        <dbReference type="Proteomes" id="UP000077349"/>
    </source>
</evidence>
<dbReference type="EMBL" id="LVHD01000039">
    <property type="protein sequence ID" value="OAG75531.1"/>
    <property type="molecule type" value="Genomic_DNA"/>
</dbReference>
<dbReference type="SUPFAM" id="SSF56935">
    <property type="entry name" value="Porins"/>
    <property type="match status" value="1"/>
</dbReference>
<dbReference type="AlphaFoldDB" id="A0A177G6V1"/>
<evidence type="ECO:0000256" key="13">
    <source>
        <dbReference type="SAM" id="SignalP"/>
    </source>
</evidence>
<evidence type="ECO:0000256" key="4">
    <source>
        <dbReference type="ARBA" id="ARBA00022496"/>
    </source>
</evidence>
<accession>A0A177G6V1</accession>
<evidence type="ECO:0000256" key="6">
    <source>
        <dbReference type="ARBA" id="ARBA00023004"/>
    </source>
</evidence>
<evidence type="ECO:0000256" key="9">
    <source>
        <dbReference type="ARBA" id="ARBA00023136"/>
    </source>
</evidence>
<keyword evidence="5 11" id="KW-0812">Transmembrane</keyword>
<keyword evidence="8" id="KW-0798">TonB box</keyword>
<comment type="caution">
    <text evidence="15">The sequence shown here is derived from an EMBL/GenBank/DDBJ whole genome shotgun (WGS) entry which is preliminary data.</text>
</comment>
<protein>
    <submittedName>
        <fullName evidence="15">TonB-dependent receptor</fullName>
    </submittedName>
</protein>
<evidence type="ECO:0000256" key="7">
    <source>
        <dbReference type="ARBA" id="ARBA00023065"/>
    </source>
</evidence>
<keyword evidence="13" id="KW-0732">Signal</keyword>
<feature type="signal peptide" evidence="13">
    <location>
        <begin position="1"/>
        <end position="28"/>
    </location>
</feature>
<dbReference type="InterPro" id="IPR039426">
    <property type="entry name" value="TonB-dep_rcpt-like"/>
</dbReference>
<keyword evidence="2 11" id="KW-0813">Transport</keyword>
<reference evidence="15 16" key="1">
    <citation type="submission" date="2016-03" db="EMBL/GenBank/DDBJ databases">
        <title>Draft genome sequence of Acetobacter malorum CECT 7742, a strain isolated from strawberry vinegar.</title>
        <authorList>
            <person name="Sainz F."/>
            <person name="Mas A."/>
            <person name="Torija M.J."/>
        </authorList>
    </citation>
    <scope>NUCLEOTIDE SEQUENCE [LARGE SCALE GENOMIC DNA]</scope>
    <source>
        <strain evidence="15 16">CECT 7742</strain>
    </source>
</reference>
<dbReference type="InterPro" id="IPR036942">
    <property type="entry name" value="Beta-barrel_TonB_sf"/>
</dbReference>
<dbReference type="InterPro" id="IPR037066">
    <property type="entry name" value="Plug_dom_sf"/>
</dbReference>
<dbReference type="Gene3D" id="2.170.130.10">
    <property type="entry name" value="TonB-dependent receptor, plug domain"/>
    <property type="match status" value="1"/>
</dbReference>
<evidence type="ECO:0000256" key="10">
    <source>
        <dbReference type="ARBA" id="ARBA00023237"/>
    </source>
</evidence>
<evidence type="ECO:0000256" key="8">
    <source>
        <dbReference type="ARBA" id="ARBA00023077"/>
    </source>
</evidence>
<evidence type="ECO:0000313" key="15">
    <source>
        <dbReference type="EMBL" id="OAG75531.1"/>
    </source>
</evidence>
<evidence type="ECO:0000256" key="2">
    <source>
        <dbReference type="ARBA" id="ARBA00022448"/>
    </source>
</evidence>
<keyword evidence="9 11" id="KW-0472">Membrane</keyword>